<sequence length="322" mass="35388">MYSCRVRQLRSLQTKLWVWVQNASRRGCRADDQRPGMAQLIRLPSSAADHEDMWMPGTPCYGHSPGIYMGPGSSPNHGHGTALAVPLRLSGLNSQPAHLCKDLHLIRLSQRNMAKDSVELQKASPPRRRESGAQRASFLGVPAMDQLPSQFSATELSSRLGGGRVDECREEIANLRPQPQNMPHSPMTVPRGPWTTGRPPFRETCGTSKSGTLAREVRLKTEQHGAETNAPGVAINRHRLSRLVNHGSSQSAALQVCNSATVTRRRHDEGEPDVPACQPGLEEKAGFTLMLTILKRRRMGQHAVQARGSLAVPLARLTQARH</sequence>
<dbReference type="EMBL" id="JBGNUJ010000004">
    <property type="protein sequence ID" value="KAL3960947.1"/>
    <property type="molecule type" value="Genomic_DNA"/>
</dbReference>
<proteinExistence type="predicted"/>
<keyword evidence="2" id="KW-1185">Reference proteome</keyword>
<protein>
    <submittedName>
        <fullName evidence="1">Uncharacterized protein</fullName>
    </submittedName>
</protein>
<comment type="caution">
    <text evidence="1">The sequence shown here is derived from an EMBL/GenBank/DDBJ whole genome shotgun (WGS) entry which is preliminary data.</text>
</comment>
<evidence type="ECO:0000313" key="2">
    <source>
        <dbReference type="Proteomes" id="UP001638806"/>
    </source>
</evidence>
<name>A0ACC4DYF3_PURLI</name>
<gene>
    <name evidence="1" type="ORF">ACCO45_006064</name>
</gene>
<accession>A0ACC4DYF3</accession>
<organism evidence="1 2">
    <name type="scientific">Purpureocillium lilacinum</name>
    <name type="common">Paecilomyces lilacinus</name>
    <dbReference type="NCBI Taxonomy" id="33203"/>
    <lineage>
        <taxon>Eukaryota</taxon>
        <taxon>Fungi</taxon>
        <taxon>Dikarya</taxon>
        <taxon>Ascomycota</taxon>
        <taxon>Pezizomycotina</taxon>
        <taxon>Sordariomycetes</taxon>
        <taxon>Hypocreomycetidae</taxon>
        <taxon>Hypocreales</taxon>
        <taxon>Ophiocordycipitaceae</taxon>
        <taxon>Purpureocillium</taxon>
    </lineage>
</organism>
<evidence type="ECO:0000313" key="1">
    <source>
        <dbReference type="EMBL" id="KAL3960947.1"/>
    </source>
</evidence>
<dbReference type="Proteomes" id="UP001638806">
    <property type="component" value="Unassembled WGS sequence"/>
</dbReference>
<reference evidence="1" key="1">
    <citation type="submission" date="2024-12" db="EMBL/GenBank/DDBJ databases">
        <title>Comparative genomics and development of molecular markers within Purpureocillium lilacinum and among Purpureocillium species.</title>
        <authorList>
            <person name="Yeh Z.-Y."/>
            <person name="Ni N.-T."/>
            <person name="Lo P.-H."/>
            <person name="Mushyakhwo K."/>
            <person name="Lin C.-F."/>
            <person name="Nai Y.-S."/>
        </authorList>
    </citation>
    <scope>NUCLEOTIDE SEQUENCE</scope>
    <source>
        <strain evidence="1">NCHU-NPUST-175</strain>
    </source>
</reference>